<evidence type="ECO:0000313" key="1">
    <source>
        <dbReference type="EMBL" id="GLJ77608.1"/>
    </source>
</evidence>
<keyword evidence="2" id="KW-1185">Reference proteome</keyword>
<dbReference type="RefSeq" id="WP_271178235.1">
    <property type="nucleotide sequence ID" value="NZ_BAAAJO010000003.1"/>
</dbReference>
<proteinExistence type="predicted"/>
<protein>
    <submittedName>
        <fullName evidence="1">Uncharacterized protein</fullName>
    </submittedName>
</protein>
<comment type="caution">
    <text evidence="1">The sequence shown here is derived from an EMBL/GenBank/DDBJ whole genome shotgun (WGS) entry which is preliminary data.</text>
</comment>
<name>A0A9W6M0P4_9MICO</name>
<organism evidence="1 2">
    <name type="scientific">Leifsonia poae</name>
    <dbReference type="NCBI Taxonomy" id="110933"/>
    <lineage>
        <taxon>Bacteria</taxon>
        <taxon>Bacillati</taxon>
        <taxon>Actinomycetota</taxon>
        <taxon>Actinomycetes</taxon>
        <taxon>Micrococcales</taxon>
        <taxon>Microbacteriaceae</taxon>
        <taxon>Leifsonia</taxon>
    </lineage>
</organism>
<gene>
    <name evidence="1" type="ORF">GCM10017584_31820</name>
</gene>
<sequence length="123" mass="13458">MSFALFTPVEAFEAGHAFTWFSAAEDTASLAAEARSDGSLRLWQAALAYVTNWPPSFVDPSKSGATPAENPRELTVSEGLKVFIAFLDAYNRLSVTETVLFTSYVDGDPAAWPEWLLALENSY</sequence>
<dbReference type="AlphaFoldDB" id="A0A9W6M0P4"/>
<accession>A0A9W6M0P4</accession>
<reference evidence="1" key="2">
    <citation type="submission" date="2023-01" db="EMBL/GenBank/DDBJ databases">
        <authorList>
            <person name="Sun Q."/>
            <person name="Evtushenko L."/>
        </authorList>
    </citation>
    <scope>NUCLEOTIDE SEQUENCE</scope>
    <source>
        <strain evidence="1">VKM Ac-1401</strain>
    </source>
</reference>
<reference evidence="1" key="1">
    <citation type="journal article" date="2014" name="Int. J. Syst. Evol. Microbiol.">
        <title>Complete genome sequence of Corynebacterium casei LMG S-19264T (=DSM 44701T), isolated from a smear-ripened cheese.</title>
        <authorList>
            <consortium name="US DOE Joint Genome Institute (JGI-PGF)"/>
            <person name="Walter F."/>
            <person name="Albersmeier A."/>
            <person name="Kalinowski J."/>
            <person name="Ruckert C."/>
        </authorList>
    </citation>
    <scope>NUCLEOTIDE SEQUENCE</scope>
    <source>
        <strain evidence="1">VKM Ac-1401</strain>
    </source>
</reference>
<dbReference type="EMBL" id="BSEN01000015">
    <property type="protein sequence ID" value="GLJ77608.1"/>
    <property type="molecule type" value="Genomic_DNA"/>
</dbReference>
<dbReference type="Proteomes" id="UP001142372">
    <property type="component" value="Unassembled WGS sequence"/>
</dbReference>
<evidence type="ECO:0000313" key="2">
    <source>
        <dbReference type="Proteomes" id="UP001142372"/>
    </source>
</evidence>